<evidence type="ECO:0000313" key="7">
    <source>
        <dbReference type="Proteomes" id="UP000198618"/>
    </source>
</evidence>
<keyword evidence="4" id="KW-0378">Hydrolase</keyword>
<feature type="domain" description="Peptidase S26" evidence="5">
    <location>
        <begin position="23"/>
        <end position="171"/>
    </location>
</feature>
<feature type="transmembrane region" description="Helical" evidence="4">
    <location>
        <begin position="21"/>
        <end position="47"/>
    </location>
</feature>
<dbReference type="GO" id="GO:0005886">
    <property type="term" value="C:plasma membrane"/>
    <property type="evidence" value="ECO:0007669"/>
    <property type="project" value="UniProtKB-SubCell"/>
</dbReference>
<dbReference type="PANTHER" id="PTHR43390:SF1">
    <property type="entry name" value="CHLOROPLAST PROCESSING PEPTIDASE"/>
    <property type="match status" value="1"/>
</dbReference>
<dbReference type="CDD" id="cd06530">
    <property type="entry name" value="S26_SPase_I"/>
    <property type="match status" value="1"/>
</dbReference>
<evidence type="ECO:0000256" key="4">
    <source>
        <dbReference type="RuleBase" id="RU362042"/>
    </source>
</evidence>
<dbReference type="InterPro" id="IPR019533">
    <property type="entry name" value="Peptidase_S26"/>
</dbReference>
<evidence type="ECO:0000256" key="3">
    <source>
        <dbReference type="PIRSR" id="PIRSR600223-1"/>
    </source>
</evidence>
<organism evidence="6 7">
    <name type="scientific">Oceanobacillus limi</name>
    <dbReference type="NCBI Taxonomy" id="930131"/>
    <lineage>
        <taxon>Bacteria</taxon>
        <taxon>Bacillati</taxon>
        <taxon>Bacillota</taxon>
        <taxon>Bacilli</taxon>
        <taxon>Bacillales</taxon>
        <taxon>Bacillaceae</taxon>
        <taxon>Oceanobacillus</taxon>
    </lineage>
</organism>
<dbReference type="GO" id="GO:0009003">
    <property type="term" value="F:signal peptidase activity"/>
    <property type="evidence" value="ECO:0007669"/>
    <property type="project" value="UniProtKB-EC"/>
</dbReference>
<sequence>MMVYNDGTKDDQSGYKKKSEMFSWLYFILLLAGIFFVFRFVIGFTIVNGESMSPTFENNDFLISSNMFYTPDRNDIILFESEDGYDVLKRVIALPNETVEIKDGVVYVNEHQIEEKYTSGIPDDLEKTTVGEGEYFVLGDNRTPGESLDSRSTELGNIDREKIKGEVVFSVFPFESVTTSGK</sequence>
<comment type="subcellular location">
    <subcellularLocation>
        <location evidence="1">Cell membrane</location>
        <topology evidence="1">Single-pass type II membrane protein</topology>
    </subcellularLocation>
    <subcellularLocation>
        <location evidence="4">Membrane</location>
        <topology evidence="4">Single-pass type II membrane protein</topology>
    </subcellularLocation>
</comment>
<proteinExistence type="inferred from homology"/>
<comment type="catalytic activity">
    <reaction evidence="4">
        <text>Cleavage of hydrophobic, N-terminal signal or leader sequences from secreted and periplasmic proteins.</text>
        <dbReference type="EC" id="3.4.21.89"/>
    </reaction>
</comment>
<dbReference type="RefSeq" id="WP_090868394.1">
    <property type="nucleotide sequence ID" value="NZ_FOHE01000005.1"/>
</dbReference>
<protein>
    <recommendedName>
        <fullName evidence="4">Signal peptidase I</fullName>
        <ecNumber evidence="4">3.4.21.89</ecNumber>
    </recommendedName>
</protein>
<evidence type="ECO:0000259" key="5">
    <source>
        <dbReference type="Pfam" id="PF10502"/>
    </source>
</evidence>
<gene>
    <name evidence="6" type="ORF">SAMN05216389_105120</name>
</gene>
<feature type="active site" evidence="3">
    <location>
        <position position="89"/>
    </location>
</feature>
<keyword evidence="4" id="KW-0645">Protease</keyword>
<name>A0A1I0BPC8_9BACI</name>
<dbReference type="OrthoDB" id="9802919at2"/>
<dbReference type="InterPro" id="IPR036286">
    <property type="entry name" value="LexA/Signal_pep-like_sf"/>
</dbReference>
<dbReference type="PANTHER" id="PTHR43390">
    <property type="entry name" value="SIGNAL PEPTIDASE I"/>
    <property type="match status" value="1"/>
</dbReference>
<dbReference type="SUPFAM" id="SSF51306">
    <property type="entry name" value="LexA/Signal peptidase"/>
    <property type="match status" value="1"/>
</dbReference>
<dbReference type="Proteomes" id="UP000198618">
    <property type="component" value="Unassembled WGS sequence"/>
</dbReference>
<dbReference type="Pfam" id="PF10502">
    <property type="entry name" value="Peptidase_S26"/>
    <property type="match status" value="1"/>
</dbReference>
<feature type="active site" evidence="3">
    <location>
        <position position="51"/>
    </location>
</feature>
<evidence type="ECO:0000256" key="1">
    <source>
        <dbReference type="ARBA" id="ARBA00004401"/>
    </source>
</evidence>
<dbReference type="AlphaFoldDB" id="A0A1I0BPC8"/>
<dbReference type="PRINTS" id="PR00727">
    <property type="entry name" value="LEADERPTASE"/>
</dbReference>
<accession>A0A1I0BPC8</accession>
<keyword evidence="4" id="KW-0812">Transmembrane</keyword>
<dbReference type="InterPro" id="IPR000223">
    <property type="entry name" value="Pept_S26A_signal_pept_1"/>
</dbReference>
<dbReference type="EC" id="3.4.21.89" evidence="4"/>
<dbReference type="EMBL" id="FOHE01000005">
    <property type="protein sequence ID" value="SET08845.1"/>
    <property type="molecule type" value="Genomic_DNA"/>
</dbReference>
<evidence type="ECO:0000313" key="6">
    <source>
        <dbReference type="EMBL" id="SET08845.1"/>
    </source>
</evidence>
<comment type="similarity">
    <text evidence="2 4">Belongs to the peptidase S26 family.</text>
</comment>
<reference evidence="6 7" key="1">
    <citation type="submission" date="2016-10" db="EMBL/GenBank/DDBJ databases">
        <authorList>
            <person name="de Groot N.N."/>
        </authorList>
    </citation>
    <scope>NUCLEOTIDE SEQUENCE [LARGE SCALE GENOMIC DNA]</scope>
    <source>
        <strain evidence="6 7">IBRC-M 10780</strain>
    </source>
</reference>
<keyword evidence="4" id="KW-0472">Membrane</keyword>
<evidence type="ECO:0000256" key="2">
    <source>
        <dbReference type="ARBA" id="ARBA00009370"/>
    </source>
</evidence>
<keyword evidence="4" id="KW-1133">Transmembrane helix</keyword>
<dbReference type="NCBIfam" id="TIGR02227">
    <property type="entry name" value="sigpep_I_bact"/>
    <property type="match status" value="1"/>
</dbReference>
<keyword evidence="7" id="KW-1185">Reference proteome</keyword>
<dbReference type="GO" id="GO:0004252">
    <property type="term" value="F:serine-type endopeptidase activity"/>
    <property type="evidence" value="ECO:0007669"/>
    <property type="project" value="InterPro"/>
</dbReference>
<dbReference type="Gene3D" id="2.10.109.10">
    <property type="entry name" value="Umud Fragment, subunit A"/>
    <property type="match status" value="1"/>
</dbReference>
<dbReference type="STRING" id="930131.SAMN05216389_105120"/>
<dbReference type="GO" id="GO:0006465">
    <property type="term" value="P:signal peptide processing"/>
    <property type="evidence" value="ECO:0007669"/>
    <property type="project" value="InterPro"/>
</dbReference>